<name>D7L905_ARALL</name>
<dbReference type="AlphaFoldDB" id="D7L905"/>
<dbReference type="HOGENOM" id="CLU_3053055_0_0_1"/>
<gene>
    <name evidence="1" type="ORF">ARALYDRAFT_897241</name>
</gene>
<organism evidence="2">
    <name type="scientific">Arabidopsis lyrata subsp. lyrata</name>
    <name type="common">Lyre-leaved rock-cress</name>
    <dbReference type="NCBI Taxonomy" id="81972"/>
    <lineage>
        <taxon>Eukaryota</taxon>
        <taxon>Viridiplantae</taxon>
        <taxon>Streptophyta</taxon>
        <taxon>Embryophyta</taxon>
        <taxon>Tracheophyta</taxon>
        <taxon>Spermatophyta</taxon>
        <taxon>Magnoliopsida</taxon>
        <taxon>eudicotyledons</taxon>
        <taxon>Gunneridae</taxon>
        <taxon>Pentapetalae</taxon>
        <taxon>rosids</taxon>
        <taxon>malvids</taxon>
        <taxon>Brassicales</taxon>
        <taxon>Brassicaceae</taxon>
        <taxon>Camelineae</taxon>
        <taxon>Arabidopsis</taxon>
    </lineage>
</organism>
<proteinExistence type="predicted"/>
<evidence type="ECO:0000313" key="2">
    <source>
        <dbReference type="Proteomes" id="UP000008694"/>
    </source>
</evidence>
<accession>D7L905</accession>
<evidence type="ECO:0000313" key="1">
    <source>
        <dbReference type="EMBL" id="EFH58940.1"/>
    </source>
</evidence>
<keyword evidence="2" id="KW-1185">Reference proteome</keyword>
<dbReference type="EMBL" id="GL348715">
    <property type="protein sequence ID" value="EFH58940.1"/>
    <property type="molecule type" value="Genomic_DNA"/>
</dbReference>
<dbReference type="Gramene" id="scaffold_301211.1">
    <property type="protein sequence ID" value="scaffold_301211.1"/>
    <property type="gene ID" value="scaffold_301211.1"/>
</dbReference>
<protein>
    <submittedName>
        <fullName evidence="1">Predicted protein</fullName>
    </submittedName>
</protein>
<reference evidence="2" key="1">
    <citation type="journal article" date="2011" name="Nat. Genet.">
        <title>The Arabidopsis lyrata genome sequence and the basis of rapid genome size change.</title>
        <authorList>
            <person name="Hu T.T."/>
            <person name="Pattyn P."/>
            <person name="Bakker E.G."/>
            <person name="Cao J."/>
            <person name="Cheng J.-F."/>
            <person name="Clark R.M."/>
            <person name="Fahlgren N."/>
            <person name="Fawcett J.A."/>
            <person name="Grimwood J."/>
            <person name="Gundlach H."/>
            <person name="Haberer G."/>
            <person name="Hollister J.D."/>
            <person name="Ossowski S."/>
            <person name="Ottilar R.P."/>
            <person name="Salamov A.A."/>
            <person name="Schneeberger K."/>
            <person name="Spannagl M."/>
            <person name="Wang X."/>
            <person name="Yang L."/>
            <person name="Nasrallah M.E."/>
            <person name="Bergelson J."/>
            <person name="Carrington J.C."/>
            <person name="Gaut B.S."/>
            <person name="Schmutz J."/>
            <person name="Mayer K.F.X."/>
            <person name="Van de Peer Y."/>
            <person name="Grigoriev I.V."/>
            <person name="Nordborg M."/>
            <person name="Weigel D."/>
            <person name="Guo Y.-L."/>
        </authorList>
    </citation>
    <scope>NUCLEOTIDE SEQUENCE [LARGE SCALE GENOMIC DNA]</scope>
    <source>
        <strain evidence="2">cv. MN47</strain>
    </source>
</reference>
<dbReference type="Proteomes" id="UP000008694">
    <property type="component" value="Unassembled WGS sequence"/>
</dbReference>
<sequence>MAKKKRTHYFLHRLPVDSLPALFECPFLNTKFHHFNPNDMSVLICKLLTTLKPN</sequence>